<reference evidence="4" key="1">
    <citation type="journal article" date="2013" name="Nature">
        <title>Draft genome of the wheat A-genome progenitor Triticum urartu.</title>
        <authorList>
            <person name="Ling H.Q."/>
            <person name="Zhao S."/>
            <person name="Liu D."/>
            <person name="Wang J."/>
            <person name="Sun H."/>
            <person name="Zhang C."/>
            <person name="Fan H."/>
            <person name="Li D."/>
            <person name="Dong L."/>
            <person name="Tao Y."/>
            <person name="Gao C."/>
            <person name="Wu H."/>
            <person name="Li Y."/>
            <person name="Cui Y."/>
            <person name="Guo X."/>
            <person name="Zheng S."/>
            <person name="Wang B."/>
            <person name="Yu K."/>
            <person name="Liang Q."/>
            <person name="Yang W."/>
            <person name="Lou X."/>
            <person name="Chen J."/>
            <person name="Feng M."/>
            <person name="Jian J."/>
            <person name="Zhang X."/>
            <person name="Luo G."/>
            <person name="Jiang Y."/>
            <person name="Liu J."/>
            <person name="Wang Z."/>
            <person name="Sha Y."/>
            <person name="Zhang B."/>
            <person name="Wu H."/>
            <person name="Tang D."/>
            <person name="Shen Q."/>
            <person name="Xue P."/>
            <person name="Zou S."/>
            <person name="Wang X."/>
            <person name="Liu X."/>
            <person name="Wang F."/>
            <person name="Yang Y."/>
            <person name="An X."/>
            <person name="Dong Z."/>
            <person name="Zhang K."/>
            <person name="Zhang X."/>
            <person name="Luo M.C."/>
            <person name="Dvorak J."/>
            <person name="Tong Y."/>
            <person name="Wang J."/>
            <person name="Yang H."/>
            <person name="Li Z."/>
            <person name="Wang D."/>
            <person name="Zhang A."/>
            <person name="Wang J."/>
        </authorList>
    </citation>
    <scope>NUCLEOTIDE SEQUENCE</scope>
    <source>
        <strain evidence="4">cv. G1812</strain>
    </source>
</reference>
<reference evidence="3" key="3">
    <citation type="submission" date="2022-06" db="UniProtKB">
        <authorList>
            <consortium name="EnsemblPlants"/>
        </authorList>
    </citation>
    <scope>IDENTIFICATION</scope>
</reference>
<feature type="compositionally biased region" description="Basic and acidic residues" evidence="1">
    <location>
        <begin position="759"/>
        <end position="768"/>
    </location>
</feature>
<name>A0A8R7QJ24_TRIUA</name>
<dbReference type="PROSITE" id="PS50878">
    <property type="entry name" value="RT_POL"/>
    <property type="match status" value="1"/>
</dbReference>
<dbReference type="CDD" id="cd06222">
    <property type="entry name" value="RNase_H_like"/>
    <property type="match status" value="1"/>
</dbReference>
<dbReference type="EnsemblPlants" id="TuG1812G0500003880.01.T01">
    <property type="protein sequence ID" value="TuG1812G0500003880.01.T01.cds332030"/>
    <property type="gene ID" value="TuG1812G0500003880.01"/>
</dbReference>
<evidence type="ECO:0000256" key="1">
    <source>
        <dbReference type="SAM" id="MobiDB-lite"/>
    </source>
</evidence>
<dbReference type="InterPro" id="IPR044730">
    <property type="entry name" value="RNase_H-like_dom_plant"/>
</dbReference>
<dbReference type="InterPro" id="IPR036397">
    <property type="entry name" value="RNaseH_sf"/>
</dbReference>
<dbReference type="PANTHER" id="PTHR33116">
    <property type="entry name" value="REVERSE TRANSCRIPTASE ZINC-BINDING DOMAIN-CONTAINING PROTEIN-RELATED-RELATED"/>
    <property type="match status" value="1"/>
</dbReference>
<sequence>MKKNASPGPDGFNVGFYLSAWSWIGDDVTNLVRNFYTTGIVPPHLNDTQIALIPKKLASHLPSDFRPISLCNVVYKIIAKSLANRLKGHLPDYIHPSQQAFIEGRRISNHIIVAQEIAHSFSLASCKSLDFILKIDLAKAFDRIEWHFIVSALARKGLHGHFIKLVHACISSPTFSVIINGQYFAKFNSSRGIRQGCPLSPYLFVLAVNELSLMLQDALQANHLTCISLGPNCPPIHSLMFADDLIVCGKANVQEANTILQLLDHFCCDSGQTPNWSKSGILFSNNVTMQVKQDIKRIFPAPDIDSSFVHLGHPLVLPSKDRSAAYNFVYDKFKSKLSTYKANRLSHAARLTLIKSVFSSIPVYYMSNILFSKKFLTKLTTIIRNFWWTGIQDDQTTRSLCLRAWADVCIEKKIGGLGVRNLQAINQGLVLSTAWRLAKEPQSQLALILKAKYHHDTSIWRARPNKPKSAFWSAILKVKPLLTSATICQIFDGASSIWSSPCFSRWETIYDHLIIQQQSFSYPAQVKDLWIPGQKNWNANLINSLFTPELANTILQTPIIKANGKDMLVWKLTPAGEFSSKNAYKHCFNNLQLPPRQRPKIVPMQVISLLNQVWEDKQMAPRVQTFAWRLLRKALPTGKRAGRYSKHINENCSRCGLLEDEMHMLFLCPFSKAAWFCYPWFIKTESLAENYHSIPDMIRALITSQHPKINLTNLYTFLWCLWKTRNDCLFCSKLCKPSQVYASANAIIEATNLEDKNFAQQQESDKAQEQLQSSSTTTHTHDCNNLTGNVIFCDAAWERCTDSELGHAGLGVIITMQDNRHLQRLHVSALSPPVSSPLQAEIYGLLLATKLADLLQVQNPHFCTNCSVLVSAARSSTVFAAPGCWENRPLLAEIQASPSFSRNKITHINRSNNVKADHQARLALRIQSRSLALRCLCTQADQGQCHGKDIVSGS</sequence>
<evidence type="ECO:0000259" key="2">
    <source>
        <dbReference type="PROSITE" id="PS50878"/>
    </source>
</evidence>
<dbReference type="InterPro" id="IPR026960">
    <property type="entry name" value="RVT-Znf"/>
</dbReference>
<evidence type="ECO:0000313" key="4">
    <source>
        <dbReference type="Proteomes" id="UP000015106"/>
    </source>
</evidence>
<feature type="region of interest" description="Disordered" evidence="1">
    <location>
        <begin position="759"/>
        <end position="779"/>
    </location>
</feature>
<dbReference type="GO" id="GO:0003676">
    <property type="term" value="F:nucleic acid binding"/>
    <property type="evidence" value="ECO:0007669"/>
    <property type="project" value="InterPro"/>
</dbReference>
<dbReference type="Proteomes" id="UP000015106">
    <property type="component" value="Chromosome 5"/>
</dbReference>
<dbReference type="InterPro" id="IPR043502">
    <property type="entry name" value="DNA/RNA_pol_sf"/>
</dbReference>
<dbReference type="InterPro" id="IPR000477">
    <property type="entry name" value="RT_dom"/>
</dbReference>
<dbReference type="InterPro" id="IPR012337">
    <property type="entry name" value="RNaseH-like_sf"/>
</dbReference>
<proteinExistence type="predicted"/>
<feature type="domain" description="Reverse transcriptase" evidence="2">
    <location>
        <begin position="34"/>
        <end position="315"/>
    </location>
</feature>
<dbReference type="Pfam" id="PF13966">
    <property type="entry name" value="zf-RVT"/>
    <property type="match status" value="1"/>
</dbReference>
<dbReference type="GO" id="GO:0004523">
    <property type="term" value="F:RNA-DNA hybrid ribonuclease activity"/>
    <property type="evidence" value="ECO:0007669"/>
    <property type="project" value="InterPro"/>
</dbReference>
<dbReference type="PANTHER" id="PTHR33116:SF78">
    <property type="entry name" value="OS12G0587133 PROTEIN"/>
    <property type="match status" value="1"/>
</dbReference>
<dbReference type="Pfam" id="PF13456">
    <property type="entry name" value="RVT_3"/>
    <property type="match status" value="1"/>
</dbReference>
<dbReference type="AlphaFoldDB" id="A0A8R7QJ24"/>
<dbReference type="CDD" id="cd01650">
    <property type="entry name" value="RT_nLTR_like"/>
    <property type="match status" value="1"/>
</dbReference>
<reference evidence="3" key="2">
    <citation type="submission" date="2018-03" db="EMBL/GenBank/DDBJ databases">
        <title>The Triticum urartu genome reveals the dynamic nature of wheat genome evolution.</title>
        <authorList>
            <person name="Ling H."/>
            <person name="Ma B."/>
            <person name="Shi X."/>
            <person name="Liu H."/>
            <person name="Dong L."/>
            <person name="Sun H."/>
            <person name="Cao Y."/>
            <person name="Gao Q."/>
            <person name="Zheng S."/>
            <person name="Li Y."/>
            <person name="Yu Y."/>
            <person name="Du H."/>
            <person name="Qi M."/>
            <person name="Li Y."/>
            <person name="Yu H."/>
            <person name="Cui Y."/>
            <person name="Wang N."/>
            <person name="Chen C."/>
            <person name="Wu H."/>
            <person name="Zhao Y."/>
            <person name="Zhang J."/>
            <person name="Li Y."/>
            <person name="Zhou W."/>
            <person name="Zhang B."/>
            <person name="Hu W."/>
            <person name="Eijk M."/>
            <person name="Tang J."/>
            <person name="Witsenboer H."/>
            <person name="Zhao S."/>
            <person name="Li Z."/>
            <person name="Zhang A."/>
            <person name="Wang D."/>
            <person name="Liang C."/>
        </authorList>
    </citation>
    <scope>NUCLEOTIDE SEQUENCE [LARGE SCALE GENOMIC DNA]</scope>
    <source>
        <strain evidence="3">cv. G1812</strain>
    </source>
</reference>
<dbReference type="Gene3D" id="3.30.420.10">
    <property type="entry name" value="Ribonuclease H-like superfamily/Ribonuclease H"/>
    <property type="match status" value="1"/>
</dbReference>
<dbReference type="SUPFAM" id="SSF53098">
    <property type="entry name" value="Ribonuclease H-like"/>
    <property type="match status" value="1"/>
</dbReference>
<dbReference type="Gramene" id="TuG1812G0500003880.01.T01">
    <property type="protein sequence ID" value="TuG1812G0500003880.01.T01.cds332030"/>
    <property type="gene ID" value="TuG1812G0500003880.01"/>
</dbReference>
<dbReference type="InterPro" id="IPR002156">
    <property type="entry name" value="RNaseH_domain"/>
</dbReference>
<dbReference type="SUPFAM" id="SSF56672">
    <property type="entry name" value="DNA/RNA polymerases"/>
    <property type="match status" value="1"/>
</dbReference>
<keyword evidence="4" id="KW-1185">Reference proteome</keyword>
<accession>A0A8R7QJ24</accession>
<evidence type="ECO:0000313" key="3">
    <source>
        <dbReference type="EnsemblPlants" id="TuG1812G0500003880.01.T01.cds332030"/>
    </source>
</evidence>
<organism evidence="3 4">
    <name type="scientific">Triticum urartu</name>
    <name type="common">Red wild einkorn</name>
    <name type="synonym">Crithodium urartu</name>
    <dbReference type="NCBI Taxonomy" id="4572"/>
    <lineage>
        <taxon>Eukaryota</taxon>
        <taxon>Viridiplantae</taxon>
        <taxon>Streptophyta</taxon>
        <taxon>Embryophyta</taxon>
        <taxon>Tracheophyta</taxon>
        <taxon>Spermatophyta</taxon>
        <taxon>Magnoliopsida</taxon>
        <taxon>Liliopsida</taxon>
        <taxon>Poales</taxon>
        <taxon>Poaceae</taxon>
        <taxon>BOP clade</taxon>
        <taxon>Pooideae</taxon>
        <taxon>Triticodae</taxon>
        <taxon>Triticeae</taxon>
        <taxon>Triticinae</taxon>
        <taxon>Triticum</taxon>
    </lineage>
</organism>
<dbReference type="Pfam" id="PF00078">
    <property type="entry name" value="RVT_1"/>
    <property type="match status" value="1"/>
</dbReference>
<protein>
    <recommendedName>
        <fullName evidence="2">Reverse transcriptase domain-containing protein</fullName>
    </recommendedName>
</protein>